<reference evidence="3 4" key="1">
    <citation type="journal article" date="2015" name="Nature">
        <title>rRNA introns, odd ribosomes, and small enigmatic genomes across a large radiation of phyla.</title>
        <authorList>
            <person name="Brown C.T."/>
            <person name="Hug L.A."/>
            <person name="Thomas B.C."/>
            <person name="Sharon I."/>
            <person name="Castelle C.J."/>
            <person name="Singh A."/>
            <person name="Wilkins M.J."/>
            <person name="Williams K.H."/>
            <person name="Banfield J.F."/>
        </authorList>
    </citation>
    <scope>NUCLEOTIDE SEQUENCE [LARGE SCALE GENOMIC DNA]</scope>
</reference>
<comment type="caution">
    <text evidence="3">The sequence shown here is derived from an EMBL/GenBank/DDBJ whole genome shotgun (WGS) entry which is preliminary data.</text>
</comment>
<feature type="signal peptide" evidence="2">
    <location>
        <begin position="1"/>
        <end position="21"/>
    </location>
</feature>
<accession>A0A0G1W8L0</accession>
<keyword evidence="2" id="KW-0732">Signal</keyword>
<organism evidence="3 4">
    <name type="scientific">Candidatus Jorgensenbacteria bacterium GW2011_GWB1_50_10</name>
    <dbReference type="NCBI Taxonomy" id="1618665"/>
    <lineage>
        <taxon>Bacteria</taxon>
        <taxon>Candidatus Joergenseniibacteriota</taxon>
    </lineage>
</organism>
<dbReference type="AlphaFoldDB" id="A0A0G1W8L0"/>
<feature type="region of interest" description="Disordered" evidence="1">
    <location>
        <begin position="29"/>
        <end position="48"/>
    </location>
</feature>
<evidence type="ECO:0000313" key="4">
    <source>
        <dbReference type="Proteomes" id="UP000034224"/>
    </source>
</evidence>
<proteinExistence type="predicted"/>
<name>A0A0G1W8L0_9BACT</name>
<feature type="chain" id="PRO_5002540455" evidence="2">
    <location>
        <begin position="22"/>
        <end position="48"/>
    </location>
</feature>
<evidence type="ECO:0000256" key="1">
    <source>
        <dbReference type="SAM" id="MobiDB-lite"/>
    </source>
</evidence>
<sequence>MKVSKGKVAATAGLLAFLALAAFWLASQPETEEPEHDSQSLAERTAHT</sequence>
<evidence type="ECO:0000256" key="2">
    <source>
        <dbReference type="SAM" id="SignalP"/>
    </source>
</evidence>
<dbReference type="EMBL" id="LCQK01000002">
    <property type="protein sequence ID" value="KKW15053.1"/>
    <property type="molecule type" value="Genomic_DNA"/>
</dbReference>
<protein>
    <submittedName>
        <fullName evidence="3">Uncharacterized protein</fullName>
    </submittedName>
</protein>
<evidence type="ECO:0000313" key="3">
    <source>
        <dbReference type="EMBL" id="KKW15053.1"/>
    </source>
</evidence>
<gene>
    <name evidence="3" type="ORF">UY55_C0002G0111</name>
</gene>
<dbReference type="Proteomes" id="UP000034224">
    <property type="component" value="Unassembled WGS sequence"/>
</dbReference>